<dbReference type="GO" id="GO:0030246">
    <property type="term" value="F:carbohydrate binding"/>
    <property type="evidence" value="ECO:0007669"/>
    <property type="project" value="UniProtKB-KW"/>
</dbReference>
<dbReference type="InterPro" id="IPR020837">
    <property type="entry name" value="Fibrinogen_CS"/>
</dbReference>
<evidence type="ECO:0000256" key="3">
    <source>
        <dbReference type="ARBA" id="ARBA00006932"/>
    </source>
</evidence>
<keyword evidence="11" id="KW-0391">Immunity</keyword>
<evidence type="ECO:0000256" key="1">
    <source>
        <dbReference type="ARBA" id="ARBA00003654"/>
    </source>
</evidence>
<evidence type="ECO:0000256" key="16">
    <source>
        <dbReference type="ARBA" id="ARBA00023278"/>
    </source>
</evidence>
<comment type="subcellular location">
    <subcellularLocation>
        <location evidence="2">Secreted</location>
    </subcellularLocation>
</comment>
<keyword evidence="9" id="KW-0677">Repeat</keyword>
<evidence type="ECO:0000256" key="8">
    <source>
        <dbReference type="ARBA" id="ARBA00022734"/>
    </source>
</evidence>
<dbReference type="PROSITE" id="PS00514">
    <property type="entry name" value="FIBRINOGEN_C_1"/>
    <property type="match status" value="1"/>
</dbReference>
<dbReference type="GO" id="GO:0005615">
    <property type="term" value="C:extracellular space"/>
    <property type="evidence" value="ECO:0007669"/>
    <property type="project" value="TreeGrafter"/>
</dbReference>
<proteinExistence type="inferred from homology"/>
<dbReference type="GeneTree" id="ENSGT00940000157531"/>
<evidence type="ECO:0000256" key="11">
    <source>
        <dbReference type="ARBA" id="ARBA00022859"/>
    </source>
</evidence>
<dbReference type="InterPro" id="IPR002181">
    <property type="entry name" value="Fibrinogen_a/b/g_C_dom"/>
</dbReference>
<evidence type="ECO:0000259" key="17">
    <source>
        <dbReference type="PROSITE" id="PS51406"/>
    </source>
</evidence>
<dbReference type="FunFam" id="3.90.215.10:FF:000001">
    <property type="entry name" value="Tenascin isoform 1"/>
    <property type="match status" value="1"/>
</dbReference>
<keyword evidence="14" id="KW-0325">Glycoprotein</keyword>
<keyword evidence="10" id="KW-0106">Calcium</keyword>
<comment type="similarity">
    <text evidence="3">Belongs to the ficolin lectin family. Veficolin subfamily.</text>
</comment>
<dbReference type="GO" id="GO:0005102">
    <property type="term" value="F:signaling receptor binding"/>
    <property type="evidence" value="ECO:0007669"/>
    <property type="project" value="TreeGrafter"/>
</dbReference>
<evidence type="ECO:0000256" key="10">
    <source>
        <dbReference type="ARBA" id="ARBA00022837"/>
    </source>
</evidence>
<dbReference type="GO" id="GO:0097367">
    <property type="term" value="F:carbohydrate derivative binding"/>
    <property type="evidence" value="ECO:0007669"/>
    <property type="project" value="TreeGrafter"/>
</dbReference>
<dbReference type="SMART" id="SM00186">
    <property type="entry name" value="FBG"/>
    <property type="match status" value="1"/>
</dbReference>
<keyword evidence="13" id="KW-1015">Disulfide bond</keyword>
<evidence type="ECO:0000313" key="19">
    <source>
        <dbReference type="Proteomes" id="UP000694392"/>
    </source>
</evidence>
<keyword evidence="4" id="KW-0964">Secreted</keyword>
<organism evidence="18 19">
    <name type="scientific">Sphenodon punctatus</name>
    <name type="common">Tuatara</name>
    <name type="synonym">Hatteria punctata</name>
    <dbReference type="NCBI Taxonomy" id="8508"/>
    <lineage>
        <taxon>Eukaryota</taxon>
        <taxon>Metazoa</taxon>
        <taxon>Chordata</taxon>
        <taxon>Craniata</taxon>
        <taxon>Vertebrata</taxon>
        <taxon>Euteleostomi</taxon>
        <taxon>Lepidosauria</taxon>
        <taxon>Sphenodontia</taxon>
        <taxon>Sphenodontidae</taxon>
        <taxon>Sphenodon</taxon>
    </lineage>
</organism>
<reference evidence="18" key="1">
    <citation type="submission" date="2025-08" db="UniProtKB">
        <authorList>
            <consortium name="Ensembl"/>
        </authorList>
    </citation>
    <scope>IDENTIFICATION</scope>
</reference>
<evidence type="ECO:0000256" key="4">
    <source>
        <dbReference type="ARBA" id="ARBA00022525"/>
    </source>
</evidence>
<dbReference type="Pfam" id="PF00147">
    <property type="entry name" value="Fibrinogen_C"/>
    <property type="match status" value="1"/>
</dbReference>
<keyword evidence="19" id="KW-1185">Reference proteome</keyword>
<keyword evidence="12" id="KW-0176">Collagen</keyword>
<evidence type="ECO:0000256" key="14">
    <source>
        <dbReference type="ARBA" id="ARBA00023180"/>
    </source>
</evidence>
<evidence type="ECO:0000256" key="2">
    <source>
        <dbReference type="ARBA" id="ARBA00004613"/>
    </source>
</evidence>
<dbReference type="GO" id="GO:0001867">
    <property type="term" value="P:complement activation, lectin pathway"/>
    <property type="evidence" value="ECO:0007669"/>
    <property type="project" value="TreeGrafter"/>
</dbReference>
<sequence length="233" mass="27309">WHLCKRSPPLCLLKISHSPGARNCMELLSRGTKLSGWYTIYLQDCRPLSVLCDMHTDGGGWIVFQRRADGTVNFFREWNSYKRGFGSRMTEFWLGNDNIHMLTSVGTNELRVDLWDFENNRFFAKYESFKILEERDKYKLNLGSFIGGTAGDSLSLHMNMAFSTKDRDNDMNIEINCASQFIGAWWYNKCHESNLNGLYWMRKQDIYATGINWKAGKGYYYSYKFSEMKFRSV</sequence>
<evidence type="ECO:0000256" key="5">
    <source>
        <dbReference type="ARBA" id="ARBA00022588"/>
    </source>
</evidence>
<dbReference type="Ensembl" id="ENSSPUT00000010656.1">
    <property type="protein sequence ID" value="ENSSPUP00000010001.1"/>
    <property type="gene ID" value="ENSSPUG00000007730.1"/>
</dbReference>
<dbReference type="NCBIfam" id="NF040941">
    <property type="entry name" value="GGGWT_bact"/>
    <property type="match status" value="1"/>
</dbReference>
<evidence type="ECO:0000256" key="12">
    <source>
        <dbReference type="ARBA" id="ARBA00023119"/>
    </source>
</evidence>
<dbReference type="InterPro" id="IPR014716">
    <property type="entry name" value="Fibrinogen_a/b/g_C_1"/>
</dbReference>
<keyword evidence="8" id="KW-0430">Lectin</keyword>
<keyword evidence="15" id="KW-1216">Complement system impairing toxin</keyword>
<accession>A0A8D0GS22</accession>
<dbReference type="GO" id="GO:0003823">
    <property type="term" value="F:antigen binding"/>
    <property type="evidence" value="ECO:0007669"/>
    <property type="project" value="TreeGrafter"/>
</dbReference>
<keyword evidence="5" id="KW-0399">Innate immunity</keyword>
<name>A0A8D0GS22_SPHPU</name>
<dbReference type="GO" id="GO:0046872">
    <property type="term" value="F:metal ion binding"/>
    <property type="evidence" value="ECO:0007669"/>
    <property type="project" value="UniProtKB-KW"/>
</dbReference>
<dbReference type="GO" id="GO:0005581">
    <property type="term" value="C:collagen trimer"/>
    <property type="evidence" value="ECO:0007669"/>
    <property type="project" value="UniProtKB-KW"/>
</dbReference>
<dbReference type="InterPro" id="IPR036056">
    <property type="entry name" value="Fibrinogen-like_C"/>
</dbReference>
<dbReference type="OMA" id="TTYKGAW"/>
<dbReference type="CDD" id="cd00087">
    <property type="entry name" value="FReD"/>
    <property type="match status" value="1"/>
</dbReference>
<dbReference type="InterPro" id="IPR050373">
    <property type="entry name" value="Fibrinogen_C-term_domain"/>
</dbReference>
<comment type="function">
    <text evidence="1">Initiates complement activation and/or interferes in platelet aggregation and/or blood coagulation.</text>
</comment>
<dbReference type="AlphaFoldDB" id="A0A8D0GS22"/>
<evidence type="ECO:0000313" key="18">
    <source>
        <dbReference type="Ensembl" id="ENSSPUP00000010001.1"/>
    </source>
</evidence>
<evidence type="ECO:0000256" key="7">
    <source>
        <dbReference type="ARBA" id="ARBA00022729"/>
    </source>
</evidence>
<evidence type="ECO:0000256" key="9">
    <source>
        <dbReference type="ARBA" id="ARBA00022737"/>
    </source>
</evidence>
<feature type="domain" description="Fibrinogen C-terminal" evidence="17">
    <location>
        <begin position="15"/>
        <end position="233"/>
    </location>
</feature>
<protein>
    <recommendedName>
        <fullName evidence="17">Fibrinogen C-terminal domain-containing protein</fullName>
    </recommendedName>
</protein>
<evidence type="ECO:0000256" key="6">
    <source>
        <dbReference type="ARBA" id="ARBA00022723"/>
    </source>
</evidence>
<dbReference type="PROSITE" id="PS51406">
    <property type="entry name" value="FIBRINOGEN_C_2"/>
    <property type="match status" value="1"/>
</dbReference>
<evidence type="ECO:0000256" key="15">
    <source>
        <dbReference type="ARBA" id="ARBA00023220"/>
    </source>
</evidence>
<dbReference type="PANTHER" id="PTHR19143">
    <property type="entry name" value="FIBRINOGEN/TENASCIN/ANGIOPOEITIN"/>
    <property type="match status" value="1"/>
</dbReference>
<dbReference type="Gene3D" id="3.90.215.10">
    <property type="entry name" value="Gamma Fibrinogen, chain A, domain 1"/>
    <property type="match status" value="1"/>
</dbReference>
<reference evidence="18" key="2">
    <citation type="submission" date="2025-09" db="UniProtKB">
        <authorList>
            <consortium name="Ensembl"/>
        </authorList>
    </citation>
    <scope>IDENTIFICATION</scope>
</reference>
<evidence type="ECO:0000256" key="13">
    <source>
        <dbReference type="ARBA" id="ARBA00023157"/>
    </source>
</evidence>
<dbReference type="SUPFAM" id="SSF56496">
    <property type="entry name" value="Fibrinogen C-terminal domain-like"/>
    <property type="match status" value="1"/>
</dbReference>
<keyword evidence="6" id="KW-0479">Metal-binding</keyword>
<dbReference type="PANTHER" id="PTHR19143:SF433">
    <property type="entry name" value="FICOLIN-2"/>
    <property type="match status" value="1"/>
</dbReference>
<dbReference type="Proteomes" id="UP000694392">
    <property type="component" value="Unplaced"/>
</dbReference>
<keyword evidence="15" id="KW-0800">Toxin</keyword>
<keyword evidence="16" id="KW-0379">Hydroxylation</keyword>
<keyword evidence="7" id="KW-0732">Signal</keyword>